<dbReference type="SUPFAM" id="SSF56801">
    <property type="entry name" value="Acetyl-CoA synthetase-like"/>
    <property type="match status" value="1"/>
</dbReference>
<dbReference type="PANTHER" id="PTHR43813">
    <property type="entry name" value="ACYL-ACTIVATING ENZYME 16, CHLOROPLASTIC-RELATED"/>
    <property type="match status" value="1"/>
</dbReference>
<protein>
    <submittedName>
        <fullName evidence="3">Long-chain fatty acid--CoA ligase</fullName>
    </submittedName>
</protein>
<feature type="region of interest" description="Disordered" evidence="1">
    <location>
        <begin position="573"/>
        <end position="615"/>
    </location>
</feature>
<sequence length="688" mass="76741">MSHNRPSNFYFNLTERERSNLKRTVDYSSVQSLPEIWAIAVKKFGDTVALHDPHVQPETIFTYSQLYQHIQIFAAGLQALGVTAGDRVGLVADNSPRWMIADQGILTAGGVDVVRSSQAEKQELLYILEHSGTTTLVIEDRKILSKVRDGLDRLPIQLVVLLSDEILDESDSLKIMNFSQLMAVGENQPLQPVAQNRDTLATLMYTSGTTGKPKGVMLSHGNLLHQVTSFGAVVQPEIGDRILSILPVWHCYERSVEYFLLSQGCTQIYTNIRHVKADLKAFKPRLMVGVPRLWESIYEGVQKQFRDQPVKKQRLIYSLLNISQRYIKARRIVRGLALDNLYPSPWQRLQAGIQTAVLAPIHNLADRLVYKQVREATGGRIRQVISGGGSLAMHLENFFEIVGVEILVGYGLTETSPVTHVRRPWRNLRGSSGLPMAGTEAKIVDPETRQTLSPMQRGLVLIRGPQVMQGYYKNPEATAKAIDPEGWFDTGDLGLVTPANDIVLTGRAKDTIVLSNGENIEPQPIEDACLRSPYIDQIMLVGQDQRSLGALIVPNLEALQQWAVSQNLQLTLPEAGQGGQGGQGRQGGNSSHQSPATNHSSDSRTGGFGNPSLPTIDLNHPAIQNLFRQELTREVQDRPGYRPDDRISTYRLILEPFSIENGMLTQTLKIRRPVVMERYHDMIDGMFR</sequence>
<dbReference type="InterPro" id="IPR042099">
    <property type="entry name" value="ANL_N_sf"/>
</dbReference>
<dbReference type="InterPro" id="IPR000873">
    <property type="entry name" value="AMP-dep_synth/lig_dom"/>
</dbReference>
<feature type="compositionally biased region" description="Polar residues" evidence="1">
    <location>
        <begin position="589"/>
        <end position="604"/>
    </location>
</feature>
<evidence type="ECO:0000259" key="2">
    <source>
        <dbReference type="Pfam" id="PF00501"/>
    </source>
</evidence>
<dbReference type="OrthoDB" id="9778383at2"/>
<accession>A0A9X5I5A1</accession>
<dbReference type="Pfam" id="PF00501">
    <property type="entry name" value="AMP-binding"/>
    <property type="match status" value="1"/>
</dbReference>
<organism evidence="3 4">
    <name type="scientific">Scytonema millei VB511283</name>
    <dbReference type="NCBI Taxonomy" id="1245923"/>
    <lineage>
        <taxon>Bacteria</taxon>
        <taxon>Bacillati</taxon>
        <taxon>Cyanobacteriota</taxon>
        <taxon>Cyanophyceae</taxon>
        <taxon>Nostocales</taxon>
        <taxon>Scytonemataceae</taxon>
        <taxon>Scytonema</taxon>
    </lineage>
</organism>
<dbReference type="GO" id="GO:0008922">
    <property type="term" value="F:long-chain fatty acid [acyl-carrier-protein] ligase activity"/>
    <property type="evidence" value="ECO:0007669"/>
    <property type="project" value="TreeGrafter"/>
</dbReference>
<evidence type="ECO:0000313" key="3">
    <source>
        <dbReference type="EMBL" id="NHC35444.1"/>
    </source>
</evidence>
<dbReference type="PROSITE" id="PS00455">
    <property type="entry name" value="AMP_BINDING"/>
    <property type="match status" value="1"/>
</dbReference>
<dbReference type="GO" id="GO:0030497">
    <property type="term" value="P:fatty acid elongation"/>
    <property type="evidence" value="ECO:0007669"/>
    <property type="project" value="TreeGrafter"/>
</dbReference>
<evidence type="ECO:0000313" key="4">
    <source>
        <dbReference type="Proteomes" id="UP000031532"/>
    </source>
</evidence>
<reference evidence="3 4" key="1">
    <citation type="journal article" date="2015" name="Genome Announc.">
        <title>Draft Genome Sequence of the Terrestrial Cyanobacterium Scytonema millei VB511283, Isolated from Eastern India.</title>
        <authorList>
            <person name="Sen D."/>
            <person name="Chandrababunaidu M.M."/>
            <person name="Singh D."/>
            <person name="Sanghi N."/>
            <person name="Ghorai A."/>
            <person name="Mishra G.P."/>
            <person name="Madduluri M."/>
            <person name="Adhikary S.P."/>
            <person name="Tripathy S."/>
        </authorList>
    </citation>
    <scope>NUCLEOTIDE SEQUENCE [LARGE SCALE GENOMIC DNA]</scope>
    <source>
        <strain evidence="3 4">VB511283</strain>
    </source>
</reference>
<dbReference type="RefSeq" id="WP_039714229.1">
    <property type="nucleotide sequence ID" value="NZ_JTJC03000003.1"/>
</dbReference>
<dbReference type="Proteomes" id="UP000031532">
    <property type="component" value="Unassembled WGS sequence"/>
</dbReference>
<proteinExistence type="predicted"/>
<name>A0A9X5I5A1_9CYAN</name>
<dbReference type="InterPro" id="IPR020845">
    <property type="entry name" value="AMP-binding_CS"/>
</dbReference>
<feature type="compositionally biased region" description="Gly residues" evidence="1">
    <location>
        <begin position="576"/>
        <end position="587"/>
    </location>
</feature>
<comment type="caution">
    <text evidence="3">The sequence shown here is derived from an EMBL/GenBank/DDBJ whole genome shotgun (WGS) entry which is preliminary data.</text>
</comment>
<dbReference type="Gene3D" id="3.40.50.12780">
    <property type="entry name" value="N-terminal domain of ligase-like"/>
    <property type="match status" value="1"/>
</dbReference>
<feature type="domain" description="AMP-dependent synthetase/ligase" evidence="2">
    <location>
        <begin position="40"/>
        <end position="472"/>
    </location>
</feature>
<evidence type="ECO:0000256" key="1">
    <source>
        <dbReference type="SAM" id="MobiDB-lite"/>
    </source>
</evidence>
<dbReference type="EMBL" id="JTJC03000003">
    <property type="protein sequence ID" value="NHC35444.1"/>
    <property type="molecule type" value="Genomic_DNA"/>
</dbReference>
<gene>
    <name evidence="3" type="ORF">QH73_0012375</name>
</gene>
<keyword evidence="4" id="KW-1185">Reference proteome</keyword>
<keyword evidence="3" id="KW-0436">Ligase</keyword>
<dbReference type="AlphaFoldDB" id="A0A9X5I5A1"/>
<dbReference type="InterPro" id="IPR052987">
    <property type="entry name" value="Chloroplast_AMP-bd_Enzymes"/>
</dbReference>
<dbReference type="Pfam" id="PF23562">
    <property type="entry name" value="AMP-binding_C_3"/>
    <property type="match status" value="1"/>
</dbReference>
<dbReference type="PANTHER" id="PTHR43813:SF1">
    <property type="entry name" value="ACYL-ACTIVATING ENZYME 16, CHLOROPLASTIC-RELATED"/>
    <property type="match status" value="1"/>
</dbReference>